<feature type="transmembrane region" description="Helical" evidence="1">
    <location>
        <begin position="20"/>
        <end position="37"/>
    </location>
</feature>
<keyword evidence="1" id="KW-0472">Membrane</keyword>
<dbReference type="Proteomes" id="UP000019426">
    <property type="component" value="Chromosome M2/40_rep2"/>
</dbReference>
<dbReference type="SUPFAM" id="SSF51905">
    <property type="entry name" value="FAD/NAD(P)-binding domain"/>
    <property type="match status" value="1"/>
</dbReference>
<dbReference type="Gene3D" id="3.50.50.60">
    <property type="entry name" value="FAD/NAD(P)-binding domain"/>
    <property type="match status" value="3"/>
</dbReference>
<dbReference type="GO" id="GO:0071949">
    <property type="term" value="F:FAD binding"/>
    <property type="evidence" value="ECO:0007669"/>
    <property type="project" value="InterPro"/>
</dbReference>
<evidence type="ECO:0000313" key="2">
    <source>
        <dbReference type="EMBL" id="CDM69967.1"/>
    </source>
</evidence>
<sequence length="564" mass="64185">MGNYQKINPLAPKNIEERKAYLIGGGIGSLSSAAFLIRDAHMPGKNIHILEQSKIYGGSMDGAGTAEVGYTARGGREIEEHFECFMDLYSFIPSLKDKNRSVLDEFRELNIEEPIESHCRLIHNKGEKADFSTLGLSKENAMELAKLHIVTEETLGATTIAEYFSDSFFKTNFWYFWATMFAFERWHSVVEVKRYMERFMHLIGGMNRLKGILHTEYNQYDSLILPLIKWLEEKGVCFDEDCNVTDIDFNFSTSEKVATKIYYEDNHGKNTIAVNRDDLVLFTNGSMTQNTTRGDLNHPAVINRSEDKGCFSVWEKISKKSEDFGHPEVFCSDIDKTKWLSFTVTLKDDNIVFPYLLNLTGDKPGMGGLVTIKDSSWFMSWVVPKHPHFINQPDNVKVLWAYALNLDVKGDYVDKTMSEATGREMFEELLYHMGLEDKIPEILSHTVNVIPSMMPYITSQFMPRVKGDRPDVIPKGSVNFGFLGQYAEVPNDCVFTVEYSIRTAMMAVYGLMNLGKEVDPVFPSQYDIRVLTNAAKTCLGLDNEPLKDIPIGKILEKTELFKLL</sequence>
<keyword evidence="1" id="KW-0812">Transmembrane</keyword>
<dbReference type="GO" id="GO:0006631">
    <property type="term" value="P:fatty acid metabolic process"/>
    <property type="evidence" value="ECO:0007669"/>
    <property type="project" value="InterPro"/>
</dbReference>
<dbReference type="Pfam" id="PF06100">
    <property type="entry name" value="MCRA"/>
    <property type="match status" value="1"/>
</dbReference>
<dbReference type="PATRIC" id="fig|1216932.3.peg.2811"/>
<evidence type="ECO:0000256" key="1">
    <source>
        <dbReference type="SAM" id="Phobius"/>
    </source>
</evidence>
<dbReference type="OrthoDB" id="4540221at2"/>
<dbReference type="RefSeq" id="WP_044040143.1">
    <property type="nucleotide sequence ID" value="NZ_HG917869.1"/>
</dbReference>
<dbReference type="NCBIfam" id="NF010584">
    <property type="entry name" value="PRK13977.1"/>
    <property type="match status" value="1"/>
</dbReference>
<keyword evidence="2" id="KW-0456">Lyase</keyword>
<protein>
    <submittedName>
        <fullName evidence="2">Oleate hydratase</fullName>
        <ecNumber evidence="2">4.2.1.53</ecNumber>
    </submittedName>
</protein>
<dbReference type="InterPro" id="IPR036188">
    <property type="entry name" value="FAD/NAD-bd_sf"/>
</dbReference>
<proteinExistence type="predicted"/>
<accession>W6S6G3</accession>
<dbReference type="AlphaFoldDB" id="W6S6G3"/>
<dbReference type="PANTHER" id="PTHR37417:SF3">
    <property type="entry name" value="MYOSIN-CROSSREACTIVE PROTEIN"/>
    <property type="match status" value="1"/>
</dbReference>
<dbReference type="eggNOG" id="COG4716">
    <property type="taxonomic scope" value="Bacteria"/>
</dbReference>
<dbReference type="EC" id="4.2.1.53" evidence="2"/>
<dbReference type="EMBL" id="HG917869">
    <property type="protein sequence ID" value="CDM69967.1"/>
    <property type="molecule type" value="Genomic_DNA"/>
</dbReference>
<name>W6S6G3_9CLOT</name>
<dbReference type="InterPro" id="IPR010354">
    <property type="entry name" value="Oleate_hydratase"/>
</dbReference>
<keyword evidence="1" id="KW-1133">Transmembrane helix</keyword>
<gene>
    <name evidence="2" type="primary">ohyA</name>
    <name evidence="2" type="ORF">CM240_2850</name>
</gene>
<reference evidence="2 3" key="1">
    <citation type="submission" date="2013-11" db="EMBL/GenBank/DDBJ databases">
        <title>Complete genome sequence of Clostridum sp. M2/40.</title>
        <authorList>
            <person name="Wibberg D."/>
            <person name="Puehler A."/>
            <person name="Schlueter A."/>
        </authorList>
    </citation>
    <scope>NUCLEOTIDE SEQUENCE [LARGE SCALE GENOMIC DNA]</scope>
    <source>
        <strain evidence="3">M2/40</strain>
    </source>
</reference>
<keyword evidence="3" id="KW-1185">Reference proteome</keyword>
<dbReference type="STRING" id="1216932.CM240_2850"/>
<dbReference type="HOGENOM" id="CLU_024043_2_0_9"/>
<dbReference type="PANTHER" id="PTHR37417">
    <property type="entry name" value="67 KDA MYOSIN-CROSS-REACTIVE ANTIGEN FAMILY PROTEIN (AFU_ORTHOLOGUE AFUA_5G09970)"/>
    <property type="match status" value="1"/>
</dbReference>
<organism evidence="2 3">
    <name type="scientific">Clostridium bornimense</name>
    <dbReference type="NCBI Taxonomy" id="1216932"/>
    <lineage>
        <taxon>Bacteria</taxon>
        <taxon>Bacillati</taxon>
        <taxon>Bacillota</taxon>
        <taxon>Clostridia</taxon>
        <taxon>Eubacteriales</taxon>
        <taxon>Clostridiaceae</taxon>
        <taxon>Clostridium</taxon>
    </lineage>
</organism>
<dbReference type="GO" id="GO:0050151">
    <property type="term" value="F:oleate hydratase activity"/>
    <property type="evidence" value="ECO:0007669"/>
    <property type="project" value="UniProtKB-EC"/>
</dbReference>
<dbReference type="KEGG" id="clt:CM240_2850"/>
<evidence type="ECO:0000313" key="3">
    <source>
        <dbReference type="Proteomes" id="UP000019426"/>
    </source>
</evidence>